<proteinExistence type="predicted"/>
<dbReference type="RefSeq" id="WP_021069703.1">
    <property type="nucleotide sequence ID" value="NZ_ATDL01000012.1"/>
</dbReference>
<sequence length="280" mass="31547">MNKISQFIIAVGFPVLFFGCEKEDAIPYNPYIENIVLENATDSSVYSIYKDYQTKIIYDWDRKYISSNATAAPPRYELVKPYVDNIVRKMIIAPYDRQNPNFLRENMPIEIVLMGSSINYASEEGGFSSTGGAVSLSRILITGVNSYDLKNRSFTKGQAVLFAHELAHILDKKYGRPIGFDQISAGKYAGGASVGSFSLQEARNRGFWRNYGMSNQIEDFGTWVEGIVGTKKSEVLSLVAQNQYLGAKYRAVYNYFLEKGIDLHVLNENIERIGDQLSEL</sequence>
<dbReference type="STRING" id="1346330.M472_14020"/>
<dbReference type="SUPFAM" id="SSF55486">
    <property type="entry name" value="Metalloproteases ('zincins'), catalytic domain"/>
    <property type="match status" value="1"/>
</dbReference>
<evidence type="ECO:0000313" key="2">
    <source>
        <dbReference type="Proteomes" id="UP000016584"/>
    </source>
</evidence>
<evidence type="ECO:0008006" key="3">
    <source>
        <dbReference type="Google" id="ProtNLM"/>
    </source>
</evidence>
<evidence type="ECO:0000313" key="1">
    <source>
        <dbReference type="EMBL" id="ERJ59884.1"/>
    </source>
</evidence>
<dbReference type="NCBIfam" id="TIGR04549">
    <property type="entry name" value="LP_HExxH_w_tonB"/>
    <property type="match status" value="1"/>
</dbReference>
<dbReference type="eggNOG" id="ENOG5033THU">
    <property type="taxonomic scope" value="Bacteria"/>
</dbReference>
<organism evidence="1 2">
    <name type="scientific">Sphingobacterium paucimobilis HER1398</name>
    <dbReference type="NCBI Taxonomy" id="1346330"/>
    <lineage>
        <taxon>Bacteria</taxon>
        <taxon>Pseudomonadati</taxon>
        <taxon>Bacteroidota</taxon>
        <taxon>Sphingobacteriia</taxon>
        <taxon>Sphingobacteriales</taxon>
        <taxon>Sphingobacteriaceae</taxon>
        <taxon>Sphingobacterium</taxon>
    </lineage>
</organism>
<comment type="caution">
    <text evidence="1">The sequence shown here is derived from an EMBL/GenBank/DDBJ whole genome shotgun (WGS) entry which is preliminary data.</text>
</comment>
<dbReference type="PATRIC" id="fig|1346330.5.peg.1521"/>
<dbReference type="AlphaFoldDB" id="U2J4K1"/>
<protein>
    <recommendedName>
        <fullName evidence="3">Substrate import-associated zinc metallohydrolase lipoprotein</fullName>
    </recommendedName>
</protein>
<dbReference type="InterPro" id="IPR030890">
    <property type="entry name" value="LP_HExxH_w_TonB"/>
</dbReference>
<keyword evidence="2" id="KW-1185">Reference proteome</keyword>
<dbReference type="Pfam" id="PF15890">
    <property type="entry name" value="Peptidase_Mx1"/>
    <property type="match status" value="1"/>
</dbReference>
<gene>
    <name evidence="1" type="ORF">M472_14020</name>
</gene>
<dbReference type="Proteomes" id="UP000016584">
    <property type="component" value="Unassembled WGS sequence"/>
</dbReference>
<reference evidence="1 2" key="1">
    <citation type="journal article" date="2013" name="Genome Announc.">
        <title>The Draft Genome Sequence of Sphingomonas paucimobilis Strain HER1398 (Proteobacteria), Host to the Giant PAU Phage, Indicates That It Is a Member of the Genus Sphingobacterium (Bacteroidetes).</title>
        <authorList>
            <person name="White R.A.III."/>
            <person name="Suttle C.A."/>
        </authorList>
    </citation>
    <scope>NUCLEOTIDE SEQUENCE [LARGE SCALE GENOMIC DNA]</scope>
    <source>
        <strain evidence="1 2">HER1398</strain>
    </source>
</reference>
<name>U2J4K1_9SPHI</name>
<dbReference type="EMBL" id="ATDL01000012">
    <property type="protein sequence ID" value="ERJ59884.1"/>
    <property type="molecule type" value="Genomic_DNA"/>
</dbReference>
<dbReference type="PROSITE" id="PS51257">
    <property type="entry name" value="PROKAR_LIPOPROTEIN"/>
    <property type="match status" value="1"/>
</dbReference>
<dbReference type="OrthoDB" id="1113652at2"/>
<dbReference type="Gene3D" id="3.40.390.70">
    <property type="match status" value="1"/>
</dbReference>
<accession>U2J4K1</accession>